<proteinExistence type="predicted"/>
<comment type="caution">
    <text evidence="3">The sequence shown here is derived from an EMBL/GenBank/DDBJ whole genome shotgun (WGS) entry which is preliminary data.</text>
</comment>
<feature type="transmembrane region" description="Helical" evidence="1">
    <location>
        <begin position="57"/>
        <end position="76"/>
    </location>
</feature>
<reference evidence="3" key="1">
    <citation type="submission" date="2023-07" db="EMBL/GenBank/DDBJ databases">
        <title>A chromosome-level genome assembly of Lolium multiflorum.</title>
        <authorList>
            <person name="Chen Y."/>
            <person name="Copetti D."/>
            <person name="Kolliker R."/>
            <person name="Studer B."/>
        </authorList>
    </citation>
    <scope>NUCLEOTIDE SEQUENCE</scope>
    <source>
        <strain evidence="3">02402/16</strain>
        <tissue evidence="3">Leaf</tissue>
    </source>
</reference>
<protein>
    <recommendedName>
        <fullName evidence="2">DUF4220 domain-containing protein</fullName>
    </recommendedName>
</protein>
<dbReference type="AlphaFoldDB" id="A0AAD8TPE7"/>
<accession>A0AAD8TPE7</accession>
<feature type="transmembrane region" description="Helical" evidence="1">
    <location>
        <begin position="20"/>
        <end position="45"/>
    </location>
</feature>
<evidence type="ECO:0000313" key="4">
    <source>
        <dbReference type="Proteomes" id="UP001231189"/>
    </source>
</evidence>
<dbReference type="EMBL" id="JAUUTY010000002">
    <property type="protein sequence ID" value="KAK1685528.1"/>
    <property type="molecule type" value="Genomic_DNA"/>
</dbReference>
<dbReference type="Pfam" id="PF04578">
    <property type="entry name" value="DUF594"/>
    <property type="match status" value="1"/>
</dbReference>
<dbReference type="Pfam" id="PF13968">
    <property type="entry name" value="DUF4220"/>
    <property type="match status" value="1"/>
</dbReference>
<gene>
    <name evidence="3" type="ORF">QYE76_046376</name>
</gene>
<organism evidence="3 4">
    <name type="scientific">Lolium multiflorum</name>
    <name type="common">Italian ryegrass</name>
    <name type="synonym">Lolium perenne subsp. multiflorum</name>
    <dbReference type="NCBI Taxonomy" id="4521"/>
    <lineage>
        <taxon>Eukaryota</taxon>
        <taxon>Viridiplantae</taxon>
        <taxon>Streptophyta</taxon>
        <taxon>Embryophyta</taxon>
        <taxon>Tracheophyta</taxon>
        <taxon>Spermatophyta</taxon>
        <taxon>Magnoliopsida</taxon>
        <taxon>Liliopsida</taxon>
        <taxon>Poales</taxon>
        <taxon>Poaceae</taxon>
        <taxon>BOP clade</taxon>
        <taxon>Pooideae</taxon>
        <taxon>Poodae</taxon>
        <taxon>Poeae</taxon>
        <taxon>Poeae Chloroplast Group 2 (Poeae type)</taxon>
        <taxon>Loliodinae</taxon>
        <taxon>Loliinae</taxon>
        <taxon>Lolium</taxon>
    </lineage>
</organism>
<keyword evidence="1" id="KW-1133">Transmembrane helix</keyword>
<feature type="domain" description="DUF4220" evidence="2">
    <location>
        <begin position="59"/>
        <end position="400"/>
    </location>
</feature>
<keyword evidence="1" id="KW-0812">Transmembrane</keyword>
<dbReference type="InterPro" id="IPR025315">
    <property type="entry name" value="DUF4220"/>
</dbReference>
<keyword evidence="1" id="KW-0472">Membrane</keyword>
<dbReference type="PANTHER" id="PTHR31325">
    <property type="entry name" value="OS01G0798800 PROTEIN-RELATED"/>
    <property type="match status" value="1"/>
</dbReference>
<evidence type="ECO:0000313" key="3">
    <source>
        <dbReference type="EMBL" id="KAK1685528.1"/>
    </source>
</evidence>
<evidence type="ECO:0000256" key="1">
    <source>
        <dbReference type="SAM" id="Phobius"/>
    </source>
</evidence>
<sequence>MAGVGAMLANLLIKWDLDTYILLRIRVVMGFLLVLHYVALGFLVVPLNTSRVSWARVLDAMCDMLLVYVMGAMQAAPFKNEMFPIWAVLLVSSRSCTNFMSKYDAYFELRNMLKLWAAALLNVRHGSKSSRASFWFFWGMLVIKILYRIRARKLTSNSFWHGRSSELVLVYMGSIDHNLSNFNLDTLEGCKYLVYGESKKNITKGLSPSISDLKSVIGLDNIWLHDGSLLLHIINERKNTVKDLTLAFALSRLLRCRMDGGRLHEDTISMTRELICSRITRADDNVDRVLAGILLMDLSFLGQHIHTGYPMVFCQGLRSLYLHALQCVVQLTCLVWLLVDIFPHYNTDVLITVPTVAVILGMKMFEAFSCISSNWTLLLLVCNYVSCRNNKRMEHVFERMISSILGFKEDLPVSFSSRYDFLQSSNYSEGKLRVGPLNKHLLAGRSIRRTRCNTVIAAVIRALARYMDEEGSRLPRHCLPSPRVSDRAQCYWSACLQLPTCAHLILVWHIATSLCQVKLEQDRGYTNNSGLFRFFVRNTRPDLAGNFSKANTVANCLSRYCLDLLISKPNLLPENIFASKKLLLDTIQHANDLLRSCNSPQSKYDELVALSQAVPAGSRQDIELSGNILIQGAMMGKKLIDSEDEESRWEILAEVWADILIQIAPSSKAEAHGMALQFGAELVTLVWALLCHCGIEKSELWPEEQ</sequence>
<keyword evidence="4" id="KW-1185">Reference proteome</keyword>
<dbReference type="InterPro" id="IPR007658">
    <property type="entry name" value="DUF594"/>
</dbReference>
<name>A0AAD8TPE7_LOLMU</name>
<dbReference type="Proteomes" id="UP001231189">
    <property type="component" value="Unassembled WGS sequence"/>
</dbReference>
<evidence type="ECO:0000259" key="2">
    <source>
        <dbReference type="Pfam" id="PF13968"/>
    </source>
</evidence>